<dbReference type="Pfam" id="PF10983">
    <property type="entry name" value="DUF2793"/>
    <property type="match status" value="1"/>
</dbReference>
<reference evidence="1 2" key="1">
    <citation type="submission" date="2023-03" db="EMBL/GenBank/DDBJ databases">
        <title>Altererythrobacter sp. CAU 1644 isolated from sand.</title>
        <authorList>
            <person name="Kim W."/>
        </authorList>
    </citation>
    <scope>NUCLEOTIDE SEQUENCE [LARGE SCALE GENOMIC DNA]</scope>
    <source>
        <strain evidence="1 2">CAU 1644</strain>
    </source>
</reference>
<evidence type="ECO:0000313" key="2">
    <source>
        <dbReference type="Proteomes" id="UP001215827"/>
    </source>
</evidence>
<dbReference type="EMBL" id="CP121106">
    <property type="protein sequence ID" value="WFL78831.1"/>
    <property type="molecule type" value="Genomic_DNA"/>
</dbReference>
<gene>
    <name evidence="1" type="ORF">P7228_07145</name>
</gene>
<sequence length="152" mass="16445">MAEATAFSSRTPRFELPLLHPGQAQKEFSVNEAHALIDALLHTEVTGVATTPPPSPQEGDTWLAGEQADGAWSGFDHHLCTFAGGTWHFAPPRPGMVLLNLQDQVRMFFDDGWTAAGVPIAPDGGSVVDIEVRQALSEVVEALRQFGIFPRN</sequence>
<protein>
    <submittedName>
        <fullName evidence="1">DUF2793 domain-containing protein</fullName>
    </submittedName>
</protein>
<proteinExistence type="predicted"/>
<dbReference type="Proteomes" id="UP001215827">
    <property type="component" value="Chromosome"/>
</dbReference>
<organism evidence="1 2">
    <name type="scientific">Altererythrobacter arenosus</name>
    <dbReference type="NCBI Taxonomy" id="3032592"/>
    <lineage>
        <taxon>Bacteria</taxon>
        <taxon>Pseudomonadati</taxon>
        <taxon>Pseudomonadota</taxon>
        <taxon>Alphaproteobacteria</taxon>
        <taxon>Sphingomonadales</taxon>
        <taxon>Erythrobacteraceae</taxon>
        <taxon>Altererythrobacter</taxon>
    </lineage>
</organism>
<name>A0ABY8FZS4_9SPHN</name>
<keyword evidence="2" id="KW-1185">Reference proteome</keyword>
<evidence type="ECO:0000313" key="1">
    <source>
        <dbReference type="EMBL" id="WFL78831.1"/>
    </source>
</evidence>
<accession>A0ABY8FZS4</accession>
<dbReference type="InterPro" id="IPR021251">
    <property type="entry name" value="DUF2793"/>
</dbReference>
<dbReference type="RefSeq" id="WP_278017520.1">
    <property type="nucleotide sequence ID" value="NZ_CP121106.1"/>
</dbReference>